<dbReference type="InterPro" id="IPR058780">
    <property type="entry name" value="YhfM-like_dom"/>
</dbReference>
<comment type="caution">
    <text evidence="2">The sequence shown here is derived from an EMBL/GenBank/DDBJ whole genome shotgun (WGS) entry which is preliminary data.</text>
</comment>
<dbReference type="Proteomes" id="UP000608071">
    <property type="component" value="Unassembled WGS sequence"/>
</dbReference>
<reference evidence="2 3" key="1">
    <citation type="submission" date="2020-08" db="EMBL/GenBank/DDBJ databases">
        <title>A Genomic Blueprint of the Chicken Gut Microbiome.</title>
        <authorList>
            <person name="Gilroy R."/>
            <person name="Ravi A."/>
            <person name="Getino M."/>
            <person name="Pursley I."/>
            <person name="Horton D.L."/>
            <person name="Alikhan N.-F."/>
            <person name="Baker D."/>
            <person name="Gharbi K."/>
            <person name="Hall N."/>
            <person name="Watson M."/>
            <person name="Adriaenssens E.M."/>
            <person name="Foster-Nyarko E."/>
            <person name="Jarju S."/>
            <person name="Secka A."/>
            <person name="Antonio M."/>
            <person name="Oren A."/>
            <person name="Chaudhuri R."/>
            <person name="La Ragione R.M."/>
            <person name="Hildebrand F."/>
            <person name="Pallen M.J."/>
        </authorList>
    </citation>
    <scope>NUCLEOTIDE SEQUENCE [LARGE SCALE GENOMIC DNA]</scope>
    <source>
        <strain evidence="2 3">Sa2BVA9</strain>
    </source>
</reference>
<proteinExistence type="predicted"/>
<sequence length="139" mass="15554">MNLINIKCVVAIVLVLMFITGCTKSEPKDAITSITSIELECNTPISEVKCENQSFNDEESIKIFEEAINTAVEMLGQLDYSAEYNMTISYSNNATKNYDLSLRSDRTMKGLLVDQGNTSQGYEISVDHANKLRDLISKR</sequence>
<evidence type="ECO:0000313" key="2">
    <source>
        <dbReference type="EMBL" id="MBD7966678.1"/>
    </source>
</evidence>
<accession>A0ABR8ST54</accession>
<protein>
    <recommendedName>
        <fullName evidence="1">YhfM-like domain-containing protein</fullName>
    </recommendedName>
</protein>
<name>A0ABR8ST54_9BACL</name>
<keyword evidence="3" id="KW-1185">Reference proteome</keyword>
<evidence type="ECO:0000313" key="3">
    <source>
        <dbReference type="Proteomes" id="UP000608071"/>
    </source>
</evidence>
<dbReference type="Pfam" id="PF26353">
    <property type="entry name" value="YhfM"/>
    <property type="match status" value="1"/>
</dbReference>
<evidence type="ECO:0000259" key="1">
    <source>
        <dbReference type="Pfam" id="PF26353"/>
    </source>
</evidence>
<dbReference type="EMBL" id="JACSQL010000001">
    <property type="protein sequence ID" value="MBD7966678.1"/>
    <property type="molecule type" value="Genomic_DNA"/>
</dbReference>
<dbReference type="PROSITE" id="PS51257">
    <property type="entry name" value="PROKAR_LIPOPROTEIN"/>
    <property type="match status" value="1"/>
</dbReference>
<feature type="domain" description="YhfM-like" evidence="1">
    <location>
        <begin position="51"/>
        <end position="138"/>
    </location>
</feature>
<organism evidence="2 3">
    <name type="scientific">Paenibacillus gallinarum</name>
    <dbReference type="NCBI Taxonomy" id="2762232"/>
    <lineage>
        <taxon>Bacteria</taxon>
        <taxon>Bacillati</taxon>
        <taxon>Bacillota</taxon>
        <taxon>Bacilli</taxon>
        <taxon>Bacillales</taxon>
        <taxon>Paenibacillaceae</taxon>
        <taxon>Paenibacillus</taxon>
    </lineage>
</organism>
<gene>
    <name evidence="2" type="ORF">H9647_01240</name>
</gene>